<gene>
    <name evidence="2" type="ordered locus">CLOAM1226</name>
</gene>
<dbReference type="SUPFAM" id="SSF55486">
    <property type="entry name" value="Metalloproteases ('zincins'), catalytic domain"/>
    <property type="match status" value="1"/>
</dbReference>
<evidence type="ECO:0000313" key="2">
    <source>
        <dbReference type="EMBL" id="CAO81086.1"/>
    </source>
</evidence>
<feature type="domain" description="Secretion system C-terminal sorting" evidence="1">
    <location>
        <begin position="965"/>
        <end position="1040"/>
    </location>
</feature>
<dbReference type="NCBIfam" id="TIGR04183">
    <property type="entry name" value="Por_Secre_tail"/>
    <property type="match status" value="1"/>
</dbReference>
<dbReference type="Pfam" id="PF18962">
    <property type="entry name" value="Por_Secre_tail"/>
    <property type="match status" value="1"/>
</dbReference>
<reference evidence="2 3" key="1">
    <citation type="journal article" date="2008" name="J. Bacteriol.">
        <title>'Candidatus Cloacamonas acidaminovorans': genome sequence reconstruction provides a first glimpse of a new bacterial division.</title>
        <authorList>
            <person name="Pelletier E."/>
            <person name="Kreimeyer A."/>
            <person name="Bocs S."/>
            <person name="Rouy Z."/>
            <person name="Gyapay G."/>
            <person name="Chouari R."/>
            <person name="Riviere D."/>
            <person name="Ganesan A."/>
            <person name="Daegelen P."/>
            <person name="Sghir A."/>
            <person name="Cohen G.N."/>
            <person name="Medigue C."/>
            <person name="Weissenbach J."/>
            <person name="Le Paslier D."/>
        </authorList>
    </citation>
    <scope>NUCLEOTIDE SEQUENCE [LARGE SCALE GENOMIC DNA]</scope>
    <source>
        <strain evidence="3">Evry</strain>
    </source>
</reference>
<keyword evidence="3" id="KW-1185">Reference proteome</keyword>
<name>B0VI98_CLOAI</name>
<sequence length="1044" mass="117348">MKKNTILIFFVLVAALLSAQKMFLQKGQQFQKLAEHPYQNQLIQYNFRQDLLKKDKTNFNRLLVILVDFAEEYPDDPNTTGKGKFQLEPDSTYIYSVGAPPHNREYFEANLEALKYYYLAVSAGAYELHYDVYPKNIPAYTLPQSMGYYNPPGASSELFVSRMEEYFKTALETADSIDEEIDFGSYGHYMIIHSGSDWQHDIMGNTPSDLPSFFIKVGDGKEAVVDNGTVLISHSCNVPETISQDFYENEENGTIIHSGYGALNAVIAHEFGHSLGMVDLYNVYNSSPMVGVFDIMDSGGSGILIDELDNGDLVYVEGALPTLPGAFSRNLMFRDSYLERGLLKEFPDFNTMTELSLSAISAMQNGNDLIPHIYKIPLNSKEYILVENRNVDPDGDGGTAVFGALDGRVILYPTPFEDISPPPPTYEYDYLLPSFMKANGSAIGGGILVWHINEAILYDEGQTDSSGNWTSNFDANTVNTGFYHRGVSVIEADGLPDLGSDYSMYWTGTPYEYFHKYKPILDTNGLFVNWSQEPWKPELTAVTKPPLVDSFNVPGLYHLKEIGNPAKKMSFKVESGSFDTTQIFDYSASSFIIGPIIKTGFNEDNIPVLIDNKMFLLSYWDNEWKDIIGEFVTNFPRSDYPLQKVDLNTDGYFELVWAKQNTLVLVDWSLDTPIFHQISFPDSITTTPLPVNNTLIVTTKDCIYAVKNFAIQSFIGLQGAKCIAGYDDTIIVLGTDFLATLTLDNLDKFNEFTLPEPCGNIELLIYTNPDKTIEMIFVMANSGNLYRIYQNRLELIFANHSKEKPGQLACSSLGDISPVLFFGIGNKQYALKADGTKLTHFPVIAPKTISPCETPFALKNGSAEILFYPLAETGYLAIDKMGRIVPEMCLSVNKDKKNDYLYYQPEQQILNWYYPDSTGRLFIHSKKNIDTNPILFAGYRNGASGCATFAFRDESISSTEKIAYIYPNPVRKPYYKLNLQNYFGETKLHLYDISGTLVKKMIIPESNNNPRDFELNTLGLSSGVYIMVLENNGSTKHLKFAVEK</sequence>
<dbReference type="PANTHER" id="PTHR41775:SF1">
    <property type="entry name" value="PEPTIDASE M6-LIKE DOMAIN-CONTAINING PROTEIN"/>
    <property type="match status" value="1"/>
</dbReference>
<accession>B0VI98</accession>
<dbReference type="PANTHER" id="PTHR41775">
    <property type="entry name" value="SECRETED PROTEIN-RELATED"/>
    <property type="match status" value="1"/>
</dbReference>
<dbReference type="Proteomes" id="UP000002019">
    <property type="component" value="Chromosome"/>
</dbReference>
<dbReference type="OrthoDB" id="9813478at2"/>
<evidence type="ECO:0000313" key="3">
    <source>
        <dbReference type="Proteomes" id="UP000002019"/>
    </source>
</evidence>
<dbReference type="EMBL" id="CU466930">
    <property type="protein sequence ID" value="CAO81086.1"/>
    <property type="molecule type" value="Genomic_DNA"/>
</dbReference>
<dbReference type="HOGENOM" id="CLU_294692_0_0_0"/>
<dbReference type="KEGG" id="caci:CLOAM1226"/>
<dbReference type="InterPro" id="IPR026444">
    <property type="entry name" value="Secre_tail"/>
</dbReference>
<protein>
    <recommendedName>
        <fullName evidence="1">Secretion system C-terminal sorting domain-containing protein</fullName>
    </recommendedName>
</protein>
<evidence type="ECO:0000259" key="1">
    <source>
        <dbReference type="Pfam" id="PF18962"/>
    </source>
</evidence>
<proteinExistence type="predicted"/>
<dbReference type="RefSeq" id="WP_015424944.1">
    <property type="nucleotide sequence ID" value="NC_020449.1"/>
</dbReference>
<dbReference type="eggNOG" id="COG4412">
    <property type="taxonomic scope" value="Bacteria"/>
</dbReference>
<dbReference type="STRING" id="459349.CLOAM1226"/>
<dbReference type="AlphaFoldDB" id="B0VI98"/>
<organism evidence="2 3">
    <name type="scientific">Cloacimonas acidaminovorans (strain Evry)</name>
    <dbReference type="NCBI Taxonomy" id="459349"/>
    <lineage>
        <taxon>Bacteria</taxon>
        <taxon>Pseudomonadati</taxon>
        <taxon>Candidatus Cloacimonadota</taxon>
        <taxon>Candidatus Cloacimonadia</taxon>
        <taxon>Candidatus Cloacimonadales</taxon>
        <taxon>Candidatus Cloacimonadaceae</taxon>
        <taxon>Candidatus Cloacimonas</taxon>
    </lineage>
</organism>